<protein>
    <recommendedName>
        <fullName evidence="3">DUF6536 domain-containing protein</fullName>
    </recommendedName>
</protein>
<dbReference type="GeneID" id="64976989"/>
<reference evidence="4" key="2">
    <citation type="submission" date="2021-02" db="EMBL/GenBank/DDBJ databases">
        <title>Aspergillus puulaauensis MK2 genome sequence.</title>
        <authorList>
            <person name="Futagami T."/>
            <person name="Mori K."/>
            <person name="Kadooka C."/>
            <person name="Tanaka T."/>
        </authorList>
    </citation>
    <scope>NUCLEOTIDE SEQUENCE</scope>
    <source>
        <strain evidence="4">MK2</strain>
    </source>
</reference>
<keyword evidence="2" id="KW-1133">Transmembrane helix</keyword>
<feature type="domain" description="DUF6536" evidence="3">
    <location>
        <begin position="54"/>
        <end position="204"/>
    </location>
</feature>
<evidence type="ECO:0000256" key="2">
    <source>
        <dbReference type="SAM" id="Phobius"/>
    </source>
</evidence>
<evidence type="ECO:0000259" key="3">
    <source>
        <dbReference type="Pfam" id="PF20163"/>
    </source>
</evidence>
<keyword evidence="2" id="KW-0472">Membrane</keyword>
<keyword evidence="2" id="KW-0812">Transmembrane</keyword>
<dbReference type="Pfam" id="PF20163">
    <property type="entry name" value="DUF6536"/>
    <property type="match status" value="1"/>
</dbReference>
<evidence type="ECO:0000313" key="4">
    <source>
        <dbReference type="EMBL" id="BCS26984.1"/>
    </source>
</evidence>
<feature type="transmembrane region" description="Helical" evidence="2">
    <location>
        <begin position="165"/>
        <end position="182"/>
    </location>
</feature>
<dbReference type="OrthoDB" id="5429634at2759"/>
<feature type="transmembrane region" description="Helical" evidence="2">
    <location>
        <begin position="368"/>
        <end position="391"/>
    </location>
</feature>
<feature type="transmembrane region" description="Helical" evidence="2">
    <location>
        <begin position="56"/>
        <end position="80"/>
    </location>
</feature>
<feature type="region of interest" description="Disordered" evidence="1">
    <location>
        <begin position="1"/>
        <end position="37"/>
    </location>
</feature>
<dbReference type="Proteomes" id="UP000654913">
    <property type="component" value="Chromosome 6"/>
</dbReference>
<gene>
    <name evidence="4" type="ORF">APUU_60032A</name>
</gene>
<evidence type="ECO:0000313" key="5">
    <source>
        <dbReference type="Proteomes" id="UP000654913"/>
    </source>
</evidence>
<dbReference type="EMBL" id="AP024448">
    <property type="protein sequence ID" value="BCS26984.1"/>
    <property type="molecule type" value="Genomic_DNA"/>
</dbReference>
<dbReference type="InterPro" id="IPR046623">
    <property type="entry name" value="DUF6536"/>
</dbReference>
<dbReference type="AlphaFoldDB" id="A0A7R7XUD7"/>
<accession>A0A7R7XUD7</accession>
<feature type="transmembrane region" description="Helical" evidence="2">
    <location>
        <begin position="282"/>
        <end position="306"/>
    </location>
</feature>
<dbReference type="PANTHER" id="PTHR35395">
    <property type="entry name" value="DUF6536 DOMAIN-CONTAINING PROTEIN"/>
    <property type="match status" value="1"/>
</dbReference>
<reference evidence="4" key="1">
    <citation type="submission" date="2021-01" db="EMBL/GenBank/DDBJ databases">
        <authorList>
            <consortium name="Aspergillus puulaauensis MK2 genome sequencing consortium"/>
            <person name="Kazuki M."/>
            <person name="Futagami T."/>
        </authorList>
    </citation>
    <scope>NUCLEOTIDE SEQUENCE</scope>
    <source>
        <strain evidence="4">MK2</strain>
    </source>
</reference>
<sequence length="559" mass="61277">MRGEGSETVELDTFQRDQEPLMTSCPTGDQEPDKGNVMSSLEKADKKLDRVRNWKVALINGAIASVIVLFFNLGFVLWAIRRYELEDGHGTIYTGHCEKARRISVWFHLVINVLGTLLLGASNYAMQFLCAPTRADIDRAHGKGAGLDIGVPSVRNRTRISKKCALLWIFLALSSVPLHLVYNSTVFLTMSANSYDVLRANPSLTSLPDDANLTLSSNGFQAQNTMSAYATTFQSTYGNLILITDDVHATEYEAMYYEEVVNGHPVNYCLSEKLPEKCKVQYSLPLAIVVMAFNLVKVAVICYAALTSADTSMPILTSGDAIASFLRTPDETTKGQCMVARERLGTQYGPQVVKYHKLHHRWGSAVSVLQWQICLSSYAISIFFAVIFLAVGLSTASTSDNQDTSRVWKLGLGAADPLTILKGDHWPVSLIANSLIANTPQAIFSVLYFVFNSVFTTMGLSAEWSDYAVHRKGLRVSTTPKGAQRSTYFLSLPSRYGIPVLVLSTLIHWLMSQSLFLVAVHARAGPGAGPHLVRLFTGGHCVSTLGRGRHAFLSGCVGL</sequence>
<keyword evidence="5" id="KW-1185">Reference proteome</keyword>
<dbReference type="KEGG" id="apuu:APUU_60032A"/>
<dbReference type="RefSeq" id="XP_041559178.1">
    <property type="nucleotide sequence ID" value="XM_041706832.1"/>
</dbReference>
<proteinExistence type="predicted"/>
<organism evidence="4 5">
    <name type="scientific">Aspergillus puulaauensis</name>
    <dbReference type="NCBI Taxonomy" id="1220207"/>
    <lineage>
        <taxon>Eukaryota</taxon>
        <taxon>Fungi</taxon>
        <taxon>Dikarya</taxon>
        <taxon>Ascomycota</taxon>
        <taxon>Pezizomycotina</taxon>
        <taxon>Eurotiomycetes</taxon>
        <taxon>Eurotiomycetidae</taxon>
        <taxon>Eurotiales</taxon>
        <taxon>Aspergillaceae</taxon>
        <taxon>Aspergillus</taxon>
    </lineage>
</organism>
<name>A0A7R7XUD7_9EURO</name>
<dbReference type="PANTHER" id="PTHR35395:SF1">
    <property type="entry name" value="DUF6536 DOMAIN-CONTAINING PROTEIN"/>
    <property type="match status" value="1"/>
</dbReference>
<evidence type="ECO:0000256" key="1">
    <source>
        <dbReference type="SAM" id="MobiDB-lite"/>
    </source>
</evidence>
<feature type="transmembrane region" description="Helical" evidence="2">
    <location>
        <begin position="105"/>
        <end position="125"/>
    </location>
</feature>